<feature type="compositionally biased region" description="Basic and acidic residues" evidence="1">
    <location>
        <begin position="197"/>
        <end position="224"/>
    </location>
</feature>
<protein>
    <submittedName>
        <fullName evidence="2">Uncharacterized protein</fullName>
    </submittedName>
</protein>
<reference evidence="2" key="1">
    <citation type="submission" date="2014-11" db="EMBL/GenBank/DDBJ databases">
        <authorList>
            <person name="Otto D Thomas"/>
            <person name="Naeem Raeece"/>
        </authorList>
    </citation>
    <scope>NUCLEOTIDE SEQUENCE</scope>
</reference>
<feature type="compositionally biased region" description="Low complexity" evidence="1">
    <location>
        <begin position="422"/>
        <end position="432"/>
    </location>
</feature>
<feature type="region of interest" description="Disordered" evidence="1">
    <location>
        <begin position="191"/>
        <end position="549"/>
    </location>
</feature>
<evidence type="ECO:0000256" key="1">
    <source>
        <dbReference type="SAM" id="MobiDB-lite"/>
    </source>
</evidence>
<dbReference type="NCBIfam" id="TIGR01589">
    <property type="entry name" value="A_thal_3526"/>
    <property type="match status" value="1"/>
</dbReference>
<feature type="compositionally biased region" description="Pro residues" evidence="1">
    <location>
        <begin position="272"/>
        <end position="281"/>
    </location>
</feature>
<dbReference type="InterPro" id="IPR006476">
    <property type="entry name" value="CHP01589_pln"/>
</dbReference>
<proteinExistence type="predicted"/>
<name>A0A0G4HUD0_9ALVE</name>
<feature type="compositionally biased region" description="Low complexity" evidence="1">
    <location>
        <begin position="371"/>
        <end position="390"/>
    </location>
</feature>
<dbReference type="PANTHER" id="PTHR31871">
    <property type="entry name" value="OS02G0137100 PROTEIN"/>
    <property type="match status" value="1"/>
</dbReference>
<feature type="compositionally biased region" description="Low complexity" evidence="1">
    <location>
        <begin position="292"/>
        <end position="304"/>
    </location>
</feature>
<feature type="region of interest" description="Disordered" evidence="1">
    <location>
        <begin position="1"/>
        <end position="56"/>
    </location>
</feature>
<accession>A0A0G4HUD0</accession>
<evidence type="ECO:0000313" key="2">
    <source>
        <dbReference type="EMBL" id="CEM48029.1"/>
    </source>
</evidence>
<dbReference type="AlphaFoldDB" id="A0A0G4HUD0"/>
<gene>
    <name evidence="2" type="ORF">Cvel_8627</name>
</gene>
<dbReference type="EMBL" id="CDMZ01003910">
    <property type="protein sequence ID" value="CEM48029.1"/>
    <property type="molecule type" value="Genomic_DNA"/>
</dbReference>
<feature type="compositionally biased region" description="Pro residues" evidence="1">
    <location>
        <begin position="305"/>
        <end position="319"/>
    </location>
</feature>
<dbReference type="PANTHER" id="PTHR31871:SF1">
    <property type="entry name" value="HISTIDINE-TRNA LIGASE"/>
    <property type="match status" value="1"/>
</dbReference>
<feature type="compositionally biased region" description="Gly residues" evidence="1">
    <location>
        <begin position="36"/>
        <end position="45"/>
    </location>
</feature>
<sequence length="549" mass="56248">MQGEMETGNTSHAHLNSGGVVEGGGVPAGTMHEGNGHGGDTGGQGQPPDQATQVPPNANLEDQISRVHTGIEMCMRQALSVEEAAIVLYCDDRFNVHPDVTIAVWRELEKANEPYFRAYNLHLRLKSCVERFNRAVLTQARIVHVRKASALPRQQLLLRGIAHAARAGGEDSRLNAALCLAFAGRDVGLAPSRQHQLKREKDKGKEKDANAGIKKETLRAEETQGGHTDAAVGAEKEKRETGDAAADPAELTETFGEWDRRVRAMLEASGALPPPSPPGRGPRPGMTGGGKSALYASAASSSNSLPPPFHPPPHAPRPPFHGSRPSPFPPPSAVPGGPSSLPPSGLVRCSSSLGSVAVSEKRGGGAGGTGTRRNLSLSGASSSPAVSQVQVGGGGGPGTGTIPSALFPQNAPPSSHSLFVPSASQGSSVSGSRTQQTMPPHLATAAGGAVAPPAGLSAGGAAEEVSSSSSSSASGYAPWMKPGGTGTVAALPPVHIGRVSPPALTGAQTQQFSGSTPPDVPPPSHDASRDEQNGQPAAKKPKIIKEEHV</sequence>
<dbReference type="Pfam" id="PF09713">
    <property type="entry name" value="A_thal_3526"/>
    <property type="match status" value="1"/>
</dbReference>
<feature type="compositionally biased region" description="Polar residues" evidence="1">
    <location>
        <begin position="506"/>
        <end position="516"/>
    </location>
</feature>
<feature type="compositionally biased region" description="Low complexity" evidence="1">
    <location>
        <begin position="334"/>
        <end position="347"/>
    </location>
</feature>
<feature type="compositionally biased region" description="Low complexity" evidence="1">
    <location>
        <begin position="445"/>
        <end position="475"/>
    </location>
</feature>
<organism evidence="2">
    <name type="scientific">Chromera velia CCMP2878</name>
    <dbReference type="NCBI Taxonomy" id="1169474"/>
    <lineage>
        <taxon>Eukaryota</taxon>
        <taxon>Sar</taxon>
        <taxon>Alveolata</taxon>
        <taxon>Colpodellida</taxon>
        <taxon>Chromeraceae</taxon>
        <taxon>Chromera</taxon>
    </lineage>
</organism>
<dbReference type="VEuPathDB" id="CryptoDB:Cvel_8627"/>